<proteinExistence type="predicted"/>
<sequence length="366" mass="41532">MNFKLCPLCQKEKILSSVLSFCRDCIISDFIRVKPLLDKVHRETRKAFSLPEGVSDKREGLSCKICSRECLIVEGEFGYCGLRSNSQGRLLGPKVNEAKVSWYLDPLPTNCVADWICPGGTGVGYPKYAYRPYAEYGYYNLAVFFEACNLNCLYCQNWHFKYASLNRRYRTLEEFLEAITPVVSCICYFGGDPSPQAPFAIKASFEALKKCKNRILRICWETNGHFNPQLLDKVIELSLISGGIIKFDLKALTPEIYYALTGGENSVVLDNFKRVAQYIKERPEVPLLTASTLLVPGYVEEEEVERIAKFIAEINPEIPFRLLAFSPQFYMKDLPLISKKTACSCLERAKKAGLKRVSLGNEHLLK</sequence>
<dbReference type="InterPro" id="IPR016431">
    <property type="entry name" value="Pyrv-formate_lyase-activ_prd"/>
</dbReference>
<accession>A0A2N7PIG6</accession>
<feature type="binding site" evidence="6">
    <location>
        <position position="152"/>
    </location>
    <ligand>
        <name>[4Fe-4S] cluster</name>
        <dbReference type="ChEBI" id="CHEBI:49883"/>
        <note>4Fe-4S-S-AdoMet</note>
    </ligand>
</feature>
<reference evidence="8 9" key="1">
    <citation type="submission" date="2018-01" db="EMBL/GenBank/DDBJ databases">
        <title>Metagenomic assembled genomes from two thermal pools in the Uzon Caldera, Kamchatka, Russia.</title>
        <authorList>
            <person name="Wilkins L."/>
            <person name="Ettinger C."/>
        </authorList>
    </citation>
    <scope>NUCLEOTIDE SEQUENCE [LARGE SCALE GENOMIC DNA]</scope>
    <source>
        <strain evidence="8">ZAV-15</strain>
    </source>
</reference>
<dbReference type="SFLD" id="SFLDS00029">
    <property type="entry name" value="Radical_SAM"/>
    <property type="match status" value="1"/>
</dbReference>
<dbReference type="PIRSF" id="PIRSF004869">
    <property type="entry name" value="PflX_prd"/>
    <property type="match status" value="1"/>
</dbReference>
<protein>
    <submittedName>
        <fullName evidence="8">Radical SAM protein</fullName>
    </submittedName>
</protein>
<dbReference type="GO" id="GO:0051539">
    <property type="term" value="F:4 iron, 4 sulfur cluster binding"/>
    <property type="evidence" value="ECO:0007669"/>
    <property type="project" value="UniProtKB-KW"/>
</dbReference>
<dbReference type="Gene3D" id="3.20.20.70">
    <property type="entry name" value="Aldolase class I"/>
    <property type="match status" value="1"/>
</dbReference>
<dbReference type="EMBL" id="PNIE01000084">
    <property type="protein sequence ID" value="PMP61422.1"/>
    <property type="molecule type" value="Genomic_DNA"/>
</dbReference>
<gene>
    <name evidence="8" type="ORF">C0197_05740</name>
</gene>
<evidence type="ECO:0000256" key="6">
    <source>
        <dbReference type="PIRSR" id="PIRSR004869-50"/>
    </source>
</evidence>
<dbReference type="PANTHER" id="PTHR30352">
    <property type="entry name" value="PYRUVATE FORMATE-LYASE-ACTIVATING ENZYME"/>
    <property type="match status" value="1"/>
</dbReference>
<evidence type="ECO:0000313" key="8">
    <source>
        <dbReference type="EMBL" id="PMP61422.1"/>
    </source>
</evidence>
<dbReference type="GO" id="GO:0003824">
    <property type="term" value="F:catalytic activity"/>
    <property type="evidence" value="ECO:0007669"/>
    <property type="project" value="InterPro"/>
</dbReference>
<feature type="domain" description="Radical SAM core" evidence="7">
    <location>
        <begin position="134"/>
        <end position="356"/>
    </location>
</feature>
<keyword evidence="2 6" id="KW-0949">S-adenosyl-L-methionine</keyword>
<evidence type="ECO:0000313" key="9">
    <source>
        <dbReference type="Proteomes" id="UP000235731"/>
    </source>
</evidence>
<organism evidence="8 9">
    <name type="scientific">Caldimicrobium thiodismutans</name>
    <dbReference type="NCBI Taxonomy" id="1653476"/>
    <lineage>
        <taxon>Bacteria</taxon>
        <taxon>Pseudomonadati</taxon>
        <taxon>Thermodesulfobacteriota</taxon>
        <taxon>Thermodesulfobacteria</taxon>
        <taxon>Thermodesulfobacteriales</taxon>
        <taxon>Thermodesulfobacteriaceae</taxon>
        <taxon>Caldimicrobium</taxon>
    </lineage>
</organism>
<feature type="binding site" evidence="6">
    <location>
        <position position="148"/>
    </location>
    <ligand>
        <name>[4Fe-4S] cluster</name>
        <dbReference type="ChEBI" id="CHEBI:49883"/>
        <note>4Fe-4S-S-AdoMet</note>
    </ligand>
</feature>
<keyword evidence="3 6" id="KW-0479">Metal-binding</keyword>
<dbReference type="CDD" id="cd01335">
    <property type="entry name" value="Radical_SAM"/>
    <property type="match status" value="1"/>
</dbReference>
<evidence type="ECO:0000256" key="3">
    <source>
        <dbReference type="ARBA" id="ARBA00022723"/>
    </source>
</evidence>
<keyword evidence="5 6" id="KW-0411">Iron-sulfur</keyword>
<dbReference type="InterPro" id="IPR034457">
    <property type="entry name" value="Organic_radical-activating"/>
</dbReference>
<comment type="caution">
    <text evidence="8">The sequence shown here is derived from an EMBL/GenBank/DDBJ whole genome shotgun (WGS) entry which is preliminary data.</text>
</comment>
<comment type="cofactor">
    <cofactor evidence="6">
        <name>[4Fe-4S] cluster</name>
        <dbReference type="ChEBI" id="CHEBI:49883"/>
    </cofactor>
    <text evidence="6">Binds 1 [4Fe-4S] cluster. The cluster is coordinated with 3 cysteines and an exchangeable S-adenosyl-L-methionine.</text>
</comment>
<dbReference type="SUPFAM" id="SSF102114">
    <property type="entry name" value="Radical SAM enzymes"/>
    <property type="match status" value="1"/>
</dbReference>
<evidence type="ECO:0000256" key="4">
    <source>
        <dbReference type="ARBA" id="ARBA00023004"/>
    </source>
</evidence>
<keyword evidence="4 6" id="KW-0408">Iron</keyword>
<dbReference type="InterPro" id="IPR013785">
    <property type="entry name" value="Aldolase_TIM"/>
</dbReference>
<dbReference type="GO" id="GO:0046872">
    <property type="term" value="F:metal ion binding"/>
    <property type="evidence" value="ECO:0007669"/>
    <property type="project" value="UniProtKB-KW"/>
</dbReference>
<feature type="binding site" evidence="6">
    <location>
        <position position="155"/>
    </location>
    <ligand>
        <name>[4Fe-4S] cluster</name>
        <dbReference type="ChEBI" id="CHEBI:49883"/>
        <note>4Fe-4S-S-AdoMet</note>
    </ligand>
</feature>
<dbReference type="Proteomes" id="UP000235731">
    <property type="component" value="Unassembled WGS sequence"/>
</dbReference>
<dbReference type="InterPro" id="IPR007197">
    <property type="entry name" value="rSAM"/>
</dbReference>
<evidence type="ECO:0000256" key="5">
    <source>
        <dbReference type="ARBA" id="ARBA00023014"/>
    </source>
</evidence>
<evidence type="ECO:0000259" key="7">
    <source>
        <dbReference type="PROSITE" id="PS51918"/>
    </source>
</evidence>
<evidence type="ECO:0000256" key="1">
    <source>
        <dbReference type="ARBA" id="ARBA00022485"/>
    </source>
</evidence>
<dbReference type="AlphaFoldDB" id="A0A2N7PIG6"/>
<keyword evidence="1" id="KW-0004">4Fe-4S</keyword>
<evidence type="ECO:0000256" key="2">
    <source>
        <dbReference type="ARBA" id="ARBA00022691"/>
    </source>
</evidence>
<dbReference type="PANTHER" id="PTHR30352:SF22">
    <property type="entry name" value="PYRUVATE FORMATE-LYASE ACTIVATING ENZYME HOMOLOG"/>
    <property type="match status" value="1"/>
</dbReference>
<dbReference type="InterPro" id="IPR058240">
    <property type="entry name" value="rSAM_sf"/>
</dbReference>
<name>A0A2N7PIG6_9BACT</name>
<dbReference type="Pfam" id="PF04055">
    <property type="entry name" value="Radical_SAM"/>
    <property type="match status" value="1"/>
</dbReference>
<dbReference type="PROSITE" id="PS51918">
    <property type="entry name" value="RADICAL_SAM"/>
    <property type="match status" value="1"/>
</dbReference>